<feature type="compositionally biased region" description="Acidic residues" evidence="1">
    <location>
        <begin position="194"/>
        <end position="210"/>
    </location>
</feature>
<dbReference type="Proteomes" id="UP000503462">
    <property type="component" value="Chromosome 1"/>
</dbReference>
<keyword evidence="3" id="KW-1185">Reference proteome</keyword>
<proteinExistence type="predicted"/>
<sequence>MPDYLPTDILCQAFVISSKVTPETLYRLNDAFPKDSDWPQEFKNYFNPVPRDLSQLPVPSKDPVDFVIEIVGGGDTKALMNISRDVYKQAVKDGYETSAAFVILDDRSVEDDTLLVYFLDYDIDEDDEDAEPKAHWRHWRVRFSDAYEMVRIFDTCEFVAIEGYILDVAEQYTGDDGIFEFGEAAKSHAGGVLGDEEEEVEEEDDEEKCD</sequence>
<feature type="region of interest" description="Disordered" evidence="1">
    <location>
        <begin position="188"/>
        <end position="210"/>
    </location>
</feature>
<evidence type="ECO:0000313" key="3">
    <source>
        <dbReference type="Proteomes" id="UP000503462"/>
    </source>
</evidence>
<organism evidence="2 3">
    <name type="scientific">Peltaster fructicola</name>
    <dbReference type="NCBI Taxonomy" id="286661"/>
    <lineage>
        <taxon>Eukaryota</taxon>
        <taxon>Fungi</taxon>
        <taxon>Dikarya</taxon>
        <taxon>Ascomycota</taxon>
        <taxon>Pezizomycotina</taxon>
        <taxon>Dothideomycetes</taxon>
        <taxon>Dothideomycetes incertae sedis</taxon>
        <taxon>Peltaster</taxon>
    </lineage>
</organism>
<accession>A0A6H0XLM4</accession>
<evidence type="ECO:0000313" key="2">
    <source>
        <dbReference type="EMBL" id="QIW95623.1"/>
    </source>
</evidence>
<reference evidence="2 3" key="1">
    <citation type="journal article" date="2016" name="Sci. Rep.">
        <title>Peltaster fructicola genome reveals evolution from an invasive phytopathogen to an ectophytic parasite.</title>
        <authorList>
            <person name="Xu C."/>
            <person name="Chen H."/>
            <person name="Gleason M.L."/>
            <person name="Xu J.R."/>
            <person name="Liu H."/>
            <person name="Zhang R."/>
            <person name="Sun G."/>
        </authorList>
    </citation>
    <scope>NUCLEOTIDE SEQUENCE [LARGE SCALE GENOMIC DNA]</scope>
    <source>
        <strain evidence="2 3">LNHT1506</strain>
    </source>
</reference>
<protein>
    <submittedName>
        <fullName evidence="2">Uncharacterized protein</fullName>
    </submittedName>
</protein>
<dbReference type="AlphaFoldDB" id="A0A6H0XLM4"/>
<gene>
    <name evidence="2" type="ORF">AMS68_001141</name>
</gene>
<evidence type="ECO:0000256" key="1">
    <source>
        <dbReference type="SAM" id="MobiDB-lite"/>
    </source>
</evidence>
<name>A0A6H0XLM4_9PEZI</name>
<dbReference type="EMBL" id="CP051139">
    <property type="protein sequence ID" value="QIW95623.1"/>
    <property type="molecule type" value="Genomic_DNA"/>
</dbReference>